<proteinExistence type="predicted"/>
<gene>
    <name evidence="2" type="ORF">GALL_320200</name>
</gene>
<feature type="transmembrane region" description="Helical" evidence="1">
    <location>
        <begin position="6"/>
        <end position="26"/>
    </location>
</feature>
<organism evidence="2">
    <name type="scientific">mine drainage metagenome</name>
    <dbReference type="NCBI Taxonomy" id="410659"/>
    <lineage>
        <taxon>unclassified sequences</taxon>
        <taxon>metagenomes</taxon>
        <taxon>ecological metagenomes</taxon>
    </lineage>
</organism>
<accession>A0A1J5RDA6</accession>
<comment type="caution">
    <text evidence="2">The sequence shown here is derived from an EMBL/GenBank/DDBJ whole genome shotgun (WGS) entry which is preliminary data.</text>
</comment>
<keyword evidence="1" id="KW-0472">Membrane</keyword>
<sequence>MPFDLQILLFSATMVTCAALTTALVIRHERRC</sequence>
<evidence type="ECO:0000313" key="2">
    <source>
        <dbReference type="EMBL" id="OIQ86117.1"/>
    </source>
</evidence>
<dbReference type="EMBL" id="MLJW01000499">
    <property type="protein sequence ID" value="OIQ86117.1"/>
    <property type="molecule type" value="Genomic_DNA"/>
</dbReference>
<reference evidence="2" key="1">
    <citation type="submission" date="2016-10" db="EMBL/GenBank/DDBJ databases">
        <title>Sequence of Gallionella enrichment culture.</title>
        <authorList>
            <person name="Poehlein A."/>
            <person name="Muehling M."/>
            <person name="Daniel R."/>
        </authorList>
    </citation>
    <scope>NUCLEOTIDE SEQUENCE</scope>
</reference>
<protein>
    <submittedName>
        <fullName evidence="2">Uncharacterized protein</fullName>
    </submittedName>
</protein>
<keyword evidence="1" id="KW-1133">Transmembrane helix</keyword>
<dbReference type="AlphaFoldDB" id="A0A1J5RDA6"/>
<evidence type="ECO:0000256" key="1">
    <source>
        <dbReference type="SAM" id="Phobius"/>
    </source>
</evidence>
<keyword evidence="1" id="KW-0812">Transmembrane</keyword>
<name>A0A1J5RDA6_9ZZZZ</name>